<accession>A0A1Q5QA81</accession>
<feature type="compositionally biased region" description="Basic and acidic residues" evidence="2">
    <location>
        <begin position="169"/>
        <end position="182"/>
    </location>
</feature>
<keyword evidence="4" id="KW-1185">Reference proteome</keyword>
<dbReference type="PANTHER" id="PTHR15885">
    <property type="entry name" value="COILED-COIL DOMAIN-CONTAINING PROTEIN 174"/>
    <property type="match status" value="1"/>
</dbReference>
<feature type="compositionally biased region" description="Basic and acidic residues" evidence="2">
    <location>
        <begin position="232"/>
        <end position="245"/>
    </location>
</feature>
<protein>
    <submittedName>
        <fullName evidence="3">Uncharacterized protein</fullName>
    </submittedName>
</protein>
<dbReference type="Proteomes" id="UP000214365">
    <property type="component" value="Unassembled WGS sequence"/>
</dbReference>
<evidence type="ECO:0000256" key="1">
    <source>
        <dbReference type="ARBA" id="ARBA00023054"/>
    </source>
</evidence>
<dbReference type="GO" id="GO:0005634">
    <property type="term" value="C:nucleus"/>
    <property type="evidence" value="ECO:0007669"/>
    <property type="project" value="TreeGrafter"/>
</dbReference>
<dbReference type="RefSeq" id="XP_020122974.1">
    <property type="nucleotide sequence ID" value="XM_020261416.1"/>
</dbReference>
<keyword evidence="1" id="KW-0175">Coiled coil</keyword>
<reference evidence="3 4" key="1">
    <citation type="submission" date="2015-06" db="EMBL/GenBank/DDBJ databases">
        <title>Talaromyces atroroseus IBT 11181 draft genome.</title>
        <authorList>
            <person name="Rasmussen K.B."/>
            <person name="Rasmussen S."/>
            <person name="Petersen B."/>
            <person name="Sicheritz-Ponten T."/>
            <person name="Mortensen U.H."/>
            <person name="Thrane U."/>
        </authorList>
    </citation>
    <scope>NUCLEOTIDE SEQUENCE [LARGE SCALE GENOMIC DNA]</scope>
    <source>
        <strain evidence="3 4">IBT 11181</strain>
    </source>
</reference>
<evidence type="ECO:0000313" key="4">
    <source>
        <dbReference type="Proteomes" id="UP000214365"/>
    </source>
</evidence>
<dbReference type="InterPro" id="IPR025066">
    <property type="entry name" value="CCDC174-like"/>
</dbReference>
<dbReference type="PANTHER" id="PTHR15885:SF1">
    <property type="entry name" value="COILED-COIL DOMAIN-CONTAINING PROTEIN 174"/>
    <property type="match status" value="1"/>
</dbReference>
<feature type="compositionally biased region" description="Polar residues" evidence="2">
    <location>
        <begin position="15"/>
        <end position="29"/>
    </location>
</feature>
<feature type="compositionally biased region" description="Acidic residues" evidence="2">
    <location>
        <begin position="183"/>
        <end position="202"/>
    </location>
</feature>
<feature type="region of interest" description="Disordered" evidence="2">
    <location>
        <begin position="41"/>
        <end position="247"/>
    </location>
</feature>
<comment type="caution">
    <text evidence="3">The sequence shown here is derived from an EMBL/GenBank/DDBJ whole genome shotgun (WGS) entry which is preliminary data.</text>
</comment>
<dbReference type="Pfam" id="PF13300">
    <property type="entry name" value="DUF4078"/>
    <property type="match status" value="1"/>
</dbReference>
<name>A0A1Q5QA81_TALAT</name>
<organism evidence="3 4">
    <name type="scientific">Talaromyces atroroseus</name>
    <dbReference type="NCBI Taxonomy" id="1441469"/>
    <lineage>
        <taxon>Eukaryota</taxon>
        <taxon>Fungi</taxon>
        <taxon>Dikarya</taxon>
        <taxon>Ascomycota</taxon>
        <taxon>Pezizomycotina</taxon>
        <taxon>Eurotiomycetes</taxon>
        <taxon>Eurotiomycetidae</taxon>
        <taxon>Eurotiales</taxon>
        <taxon>Trichocomaceae</taxon>
        <taxon>Talaromyces</taxon>
        <taxon>Talaromyces sect. Trachyspermi</taxon>
    </lineage>
</organism>
<feature type="region of interest" description="Disordered" evidence="2">
    <location>
        <begin position="1"/>
        <end position="29"/>
    </location>
</feature>
<dbReference type="AlphaFoldDB" id="A0A1Q5QA81"/>
<dbReference type="EMBL" id="LFMY01000002">
    <property type="protein sequence ID" value="OKL62853.1"/>
    <property type="molecule type" value="Genomic_DNA"/>
</dbReference>
<feature type="compositionally biased region" description="Low complexity" evidence="2">
    <location>
        <begin position="41"/>
        <end position="54"/>
    </location>
</feature>
<proteinExistence type="predicted"/>
<feature type="region of interest" description="Disordered" evidence="2">
    <location>
        <begin position="323"/>
        <end position="352"/>
    </location>
</feature>
<dbReference type="STRING" id="1441469.A0A1Q5QA81"/>
<dbReference type="OrthoDB" id="333551at2759"/>
<evidence type="ECO:0000256" key="2">
    <source>
        <dbReference type="SAM" id="MobiDB-lite"/>
    </source>
</evidence>
<feature type="compositionally biased region" description="Basic and acidic residues" evidence="2">
    <location>
        <begin position="99"/>
        <end position="147"/>
    </location>
</feature>
<gene>
    <name evidence="3" type="ORF">UA08_01721</name>
</gene>
<evidence type="ECO:0000313" key="3">
    <source>
        <dbReference type="EMBL" id="OKL62853.1"/>
    </source>
</evidence>
<dbReference type="GeneID" id="31001476"/>
<sequence>MTSKQNPPSLYGIQRTKQGPSQKDITSSSTLAFTSHLSSLISKDASASSSIASKSRTDRGGSYTFARGRARPSKSAKPDIFSVHNKGALKRAAADDAAGDSHDVLQVHQRSDTLGHVDAATIERSKRRMAEKADLYENLRKGHHLADGDSSDEDESRDDHVSRMRRKERNALVDFDRKWAEDKEQEEGDDIDEDDEDDDDDGTGSLVDYEDEFGRTRRGTRAEAAQAARIKRQSEAAMTKEEYSRPARPSNLIYGEAIQTQAFNPDAAIASQMKYLASKRDRSVTPPESKHYDAEAEVRTRGTGFYKFSQDAKTREQEMKDLLNVRRETEREREERGRRKAERERLKQERRAKIRELRGKRQAEKFLDGLEVSV</sequence>